<feature type="region of interest" description="Disordered" evidence="9">
    <location>
        <begin position="577"/>
        <end position="609"/>
    </location>
</feature>
<comment type="similarity">
    <text evidence="2">Belongs to the COG4 family.</text>
</comment>
<sequence length="850" mass="93660">MAEVSPLEEVVALGTDPQAMEQALQMTLREEEELQQQIGRALAESVRATAKGEDPTTLTRLGGPANLEGTLASLDASIPTLQSVYAGAGKLEGRIAETRAMADVVSRRVREIDLARSRALEALAHVRRVVELRECLKGVKECMAREDLEAASDFVHRYRSSGVGHADGEDEAESSAEFKMREESLSRTALEELTRAFEARDEDKILKVCRVFAKLGQPTEGVSRLLRYRCDQLRRDVELEIELTSAEEDPEARHDVEYDPSHASGGAGSDGNGSSSPAKSYLDLLVHLLNQGAAVVQRTSSVVRRHISKSKDLQALVVSSIHAECDGLITKILRSFMERRRVEERARMIISDPSRLGEAMRLGTTGWIGNEEEERTEAIQTLDAFLDDAALMLKHTETYNQFIQGKRADLGMADNESREYINVVQELAGYYAVMEKTYMATAIDTALEIEGVMERTSLPPATSRSGANGLSAGAEGLHHEDDASRGKQVVVSTIAEDAFFVVDKCRDRATATGHTDSICAVVNHIVQVLEERVAVQLQGRVNAIRSGAQSLGLQGQEQFDRLRAAAFSQAQQALSATQGAAGTGAPSKSKTNSDSKQGGDDEDAESLRSPETTLNSLALCIVYTNRLRATLEAYADSLPDDRRRRHLKECVDGFLETSDLFQRTLNRGLDSLTRLIKPRLQSRVQSTVGNPGISFELTEDEYMSQNESNDPYVWAVLQTADDLLNETCLHLDLDSTQQLGVRVAGVTADELMAAVVQKRFTAFGALLLDRQLRSIVKFFDGRIGADARLRFRRLQQITDLLNLDRVEDVHDVYVPPSSASDTTALDKRAVKRALALRVDFKQDDIKRLKI</sequence>
<evidence type="ECO:0000256" key="5">
    <source>
        <dbReference type="ARBA" id="ARBA00022927"/>
    </source>
</evidence>
<organism evidence="11 12">
    <name type="scientific">Hondaea fermentalgiana</name>
    <dbReference type="NCBI Taxonomy" id="2315210"/>
    <lineage>
        <taxon>Eukaryota</taxon>
        <taxon>Sar</taxon>
        <taxon>Stramenopiles</taxon>
        <taxon>Bigyra</taxon>
        <taxon>Labyrinthulomycetes</taxon>
        <taxon>Thraustochytrida</taxon>
        <taxon>Thraustochytriidae</taxon>
        <taxon>Hondaea</taxon>
    </lineage>
</organism>
<dbReference type="GO" id="GO:0015031">
    <property type="term" value="P:protein transport"/>
    <property type="evidence" value="ECO:0007669"/>
    <property type="project" value="UniProtKB-KW"/>
</dbReference>
<dbReference type="InterPro" id="IPR013167">
    <property type="entry name" value="COG4_M"/>
</dbReference>
<dbReference type="InParanoid" id="A0A2R5FZN5"/>
<comment type="caution">
    <text evidence="11">The sequence shown here is derived from an EMBL/GenBank/DDBJ whole genome shotgun (WGS) entry which is preliminary data.</text>
</comment>
<feature type="region of interest" description="Disordered" evidence="9">
    <location>
        <begin position="457"/>
        <end position="483"/>
    </location>
</feature>
<reference evidence="11 12" key="1">
    <citation type="submission" date="2017-12" db="EMBL/GenBank/DDBJ databases">
        <title>Sequencing, de novo assembly and annotation of complete genome of a new Thraustochytrid species, strain FCC1311.</title>
        <authorList>
            <person name="Sedici K."/>
            <person name="Godart F."/>
            <person name="Aiese Cigliano R."/>
            <person name="Sanseverino W."/>
            <person name="Barakat M."/>
            <person name="Ortet P."/>
            <person name="Marechal E."/>
            <person name="Cagnac O."/>
            <person name="Amato A."/>
        </authorList>
    </citation>
    <scope>NUCLEOTIDE SEQUENCE [LARGE SCALE GENOMIC DNA]</scope>
</reference>
<dbReference type="Gene3D" id="1.20.58.1970">
    <property type="match status" value="1"/>
</dbReference>
<name>A0A2R5FZN5_9STRA</name>
<evidence type="ECO:0000259" key="10">
    <source>
        <dbReference type="SMART" id="SM00762"/>
    </source>
</evidence>
<dbReference type="AlphaFoldDB" id="A0A2R5FZN5"/>
<dbReference type="InterPro" id="IPR048684">
    <property type="entry name" value="COG4_C"/>
</dbReference>
<dbReference type="GO" id="GO:0000139">
    <property type="term" value="C:Golgi membrane"/>
    <property type="evidence" value="ECO:0007669"/>
    <property type="project" value="UniProtKB-SubCell"/>
</dbReference>
<evidence type="ECO:0000256" key="3">
    <source>
        <dbReference type="ARBA" id="ARBA00020975"/>
    </source>
</evidence>
<dbReference type="SMART" id="SM00762">
    <property type="entry name" value="Cog4"/>
    <property type="match status" value="1"/>
</dbReference>
<evidence type="ECO:0000256" key="2">
    <source>
        <dbReference type="ARBA" id="ARBA00009215"/>
    </source>
</evidence>
<evidence type="ECO:0000256" key="4">
    <source>
        <dbReference type="ARBA" id="ARBA00022448"/>
    </source>
</evidence>
<dbReference type="Pfam" id="PF20663">
    <property type="entry name" value="COG4_N"/>
    <property type="match status" value="1"/>
</dbReference>
<protein>
    <recommendedName>
        <fullName evidence="3">Conserved oligomeric Golgi complex subunit 4</fullName>
    </recommendedName>
    <alternativeName>
        <fullName evidence="8">Component of oligomeric Golgi complex 4</fullName>
    </alternativeName>
</protein>
<keyword evidence="12" id="KW-1185">Reference proteome</keyword>
<proteinExistence type="inferred from homology"/>
<comment type="subcellular location">
    <subcellularLocation>
        <location evidence="1">Golgi apparatus membrane</location>
        <topology evidence="1">Peripheral membrane protein</topology>
    </subcellularLocation>
</comment>
<gene>
    <name evidence="11" type="ORF">FCC1311_004182</name>
</gene>
<evidence type="ECO:0000256" key="9">
    <source>
        <dbReference type="SAM" id="MobiDB-lite"/>
    </source>
</evidence>
<feature type="compositionally biased region" description="Basic and acidic residues" evidence="9">
    <location>
        <begin position="251"/>
        <end position="260"/>
    </location>
</feature>
<dbReference type="InterPro" id="IPR048682">
    <property type="entry name" value="COG4"/>
</dbReference>
<keyword evidence="5" id="KW-0653">Protein transport</keyword>
<evidence type="ECO:0000256" key="7">
    <source>
        <dbReference type="ARBA" id="ARBA00023136"/>
    </source>
</evidence>
<evidence type="ECO:0000313" key="12">
    <source>
        <dbReference type="Proteomes" id="UP000241890"/>
    </source>
</evidence>
<dbReference type="EMBL" id="BEYU01000005">
    <property type="protein sequence ID" value="GBG24200.1"/>
    <property type="molecule type" value="Genomic_DNA"/>
</dbReference>
<dbReference type="PANTHER" id="PTHR24016:SF0">
    <property type="entry name" value="CONSERVED OLIGOMERIC GOLGI COMPLEX SUBUNIT 4"/>
    <property type="match status" value="1"/>
</dbReference>
<dbReference type="Pfam" id="PF08318">
    <property type="entry name" value="COG4_m"/>
    <property type="match status" value="1"/>
</dbReference>
<dbReference type="Gene3D" id="1.10.287.1060">
    <property type="entry name" value="ESAT-6-like"/>
    <property type="match status" value="1"/>
</dbReference>
<feature type="region of interest" description="Disordered" evidence="9">
    <location>
        <begin position="244"/>
        <end position="275"/>
    </location>
</feature>
<dbReference type="PANTHER" id="PTHR24016">
    <property type="entry name" value="CONSERVED OLIGOMERIC GOLGI COMPLEX SUBUNIT 4"/>
    <property type="match status" value="1"/>
</dbReference>
<feature type="compositionally biased region" description="Polar residues" evidence="9">
    <location>
        <begin position="459"/>
        <end position="468"/>
    </location>
</feature>
<keyword evidence="6" id="KW-0333">Golgi apparatus</keyword>
<dbReference type="OrthoDB" id="47059at2759"/>
<evidence type="ECO:0000256" key="1">
    <source>
        <dbReference type="ARBA" id="ARBA00004395"/>
    </source>
</evidence>
<evidence type="ECO:0000313" key="11">
    <source>
        <dbReference type="EMBL" id="GBG24200.1"/>
    </source>
</evidence>
<keyword evidence="7" id="KW-0472">Membrane</keyword>
<evidence type="ECO:0000256" key="8">
    <source>
        <dbReference type="ARBA" id="ARBA00031340"/>
    </source>
</evidence>
<accession>A0A2R5FZN5</accession>
<dbReference type="Proteomes" id="UP000241890">
    <property type="component" value="Unassembled WGS sequence"/>
</dbReference>
<keyword evidence="4" id="KW-0813">Transport</keyword>
<dbReference type="Pfam" id="PF20662">
    <property type="entry name" value="COG4_C"/>
    <property type="match status" value="1"/>
</dbReference>
<feature type="domain" description="COG4 transport protein middle alpha-helical bundle" evidence="10">
    <location>
        <begin position="178"/>
        <end position="542"/>
    </location>
</feature>
<evidence type="ECO:0000256" key="6">
    <source>
        <dbReference type="ARBA" id="ARBA00023034"/>
    </source>
</evidence>
<dbReference type="InterPro" id="IPR048680">
    <property type="entry name" value="COG4_N"/>
</dbReference>